<evidence type="ECO:0000313" key="2">
    <source>
        <dbReference type="Proteomes" id="UP000708208"/>
    </source>
</evidence>
<dbReference type="Proteomes" id="UP000708208">
    <property type="component" value="Unassembled WGS sequence"/>
</dbReference>
<dbReference type="AlphaFoldDB" id="A0A8J2P6C2"/>
<comment type="caution">
    <text evidence="1">The sequence shown here is derived from an EMBL/GenBank/DDBJ whole genome shotgun (WGS) entry which is preliminary data.</text>
</comment>
<dbReference type="EMBL" id="CAJVCH010238558">
    <property type="protein sequence ID" value="CAG7732844.1"/>
    <property type="molecule type" value="Genomic_DNA"/>
</dbReference>
<protein>
    <submittedName>
        <fullName evidence="1">Uncharacterized protein</fullName>
    </submittedName>
</protein>
<gene>
    <name evidence="1" type="ORF">AFUS01_LOCUS21329</name>
</gene>
<sequence>MALMMTKIAYRAARAMFTNHTFSLHEPTSLTLSSPLLETMNEEVARQFPKLYPSAKYLQIFLVTKILCRGSSLGLW</sequence>
<name>A0A8J2P6C2_9HEXA</name>
<organism evidence="1 2">
    <name type="scientific">Allacma fusca</name>
    <dbReference type="NCBI Taxonomy" id="39272"/>
    <lineage>
        <taxon>Eukaryota</taxon>
        <taxon>Metazoa</taxon>
        <taxon>Ecdysozoa</taxon>
        <taxon>Arthropoda</taxon>
        <taxon>Hexapoda</taxon>
        <taxon>Collembola</taxon>
        <taxon>Symphypleona</taxon>
        <taxon>Sminthuridae</taxon>
        <taxon>Allacma</taxon>
    </lineage>
</organism>
<proteinExistence type="predicted"/>
<evidence type="ECO:0000313" key="1">
    <source>
        <dbReference type="EMBL" id="CAG7732844.1"/>
    </source>
</evidence>
<reference evidence="1" key="1">
    <citation type="submission" date="2021-06" db="EMBL/GenBank/DDBJ databases">
        <authorList>
            <person name="Hodson N. C."/>
            <person name="Mongue J. A."/>
            <person name="Jaron S. K."/>
        </authorList>
    </citation>
    <scope>NUCLEOTIDE SEQUENCE</scope>
</reference>
<accession>A0A8J2P6C2</accession>
<keyword evidence="2" id="KW-1185">Reference proteome</keyword>